<dbReference type="GO" id="GO:0005737">
    <property type="term" value="C:cytoplasm"/>
    <property type="evidence" value="ECO:0007669"/>
    <property type="project" value="UniProtKB-SubCell"/>
</dbReference>
<dbReference type="InterPro" id="IPR001650">
    <property type="entry name" value="Helicase_C-like"/>
</dbReference>
<dbReference type="SMART" id="SM01058">
    <property type="entry name" value="CarD_TRCF"/>
    <property type="match status" value="1"/>
</dbReference>
<dbReference type="GO" id="GO:0005524">
    <property type="term" value="F:ATP binding"/>
    <property type="evidence" value="ECO:0007669"/>
    <property type="project" value="UniProtKB-UniRule"/>
</dbReference>
<dbReference type="InterPro" id="IPR014001">
    <property type="entry name" value="Helicase_ATP-bd"/>
</dbReference>
<feature type="domain" description="Helicase ATP-binding" evidence="10">
    <location>
        <begin position="580"/>
        <end position="741"/>
    </location>
</feature>
<dbReference type="InterPro" id="IPR011545">
    <property type="entry name" value="DEAD/DEAH_box_helicase_dom"/>
</dbReference>
<evidence type="ECO:0000259" key="11">
    <source>
        <dbReference type="PROSITE" id="PS51194"/>
    </source>
</evidence>
<dbReference type="EC" id="3.6.4.-" evidence="9"/>
<dbReference type="SMART" id="SM00982">
    <property type="entry name" value="TRCF"/>
    <property type="match status" value="1"/>
</dbReference>
<accession>A0A0X3ANW5</accession>
<name>A0A0X3ANW5_9FLAO</name>
<dbReference type="InterPro" id="IPR027417">
    <property type="entry name" value="P-loop_NTPase"/>
</dbReference>
<evidence type="ECO:0000256" key="3">
    <source>
        <dbReference type="ARBA" id="ARBA00022763"/>
    </source>
</evidence>
<dbReference type="EMBL" id="FCOR01000004">
    <property type="protein sequence ID" value="CVK15933.1"/>
    <property type="molecule type" value="Genomic_DNA"/>
</dbReference>
<dbReference type="STRING" id="1586267.GCA_001418685_00769"/>
<evidence type="ECO:0000313" key="12">
    <source>
        <dbReference type="EMBL" id="CVK15933.1"/>
    </source>
</evidence>
<comment type="function">
    <text evidence="9">Couples transcription and DNA repair by recognizing RNA polymerase (RNAP) stalled at DNA lesions. Mediates ATP-dependent release of RNAP and its truncated transcript from the DNA, and recruitment of nucleotide excision repair machinery to the damaged site.</text>
</comment>
<dbReference type="AlphaFoldDB" id="A0A0X3ANW5"/>
<evidence type="ECO:0000256" key="2">
    <source>
        <dbReference type="ARBA" id="ARBA00022741"/>
    </source>
</evidence>
<dbReference type="SUPFAM" id="SSF52540">
    <property type="entry name" value="P-loop containing nucleoside triphosphate hydrolases"/>
    <property type="match status" value="3"/>
</dbReference>
<dbReference type="HAMAP" id="MF_00969">
    <property type="entry name" value="TRCF"/>
    <property type="match status" value="1"/>
</dbReference>
<dbReference type="Pfam" id="PF03461">
    <property type="entry name" value="TRCF"/>
    <property type="match status" value="1"/>
</dbReference>
<dbReference type="InterPro" id="IPR004576">
    <property type="entry name" value="Mfd"/>
</dbReference>
<dbReference type="InterPro" id="IPR047112">
    <property type="entry name" value="RecG/Mfd"/>
</dbReference>
<dbReference type="PANTHER" id="PTHR47964:SF1">
    <property type="entry name" value="ATP-DEPENDENT DNA HELICASE HOMOLOG RECG, CHLOROPLASTIC"/>
    <property type="match status" value="1"/>
</dbReference>
<proteinExistence type="inferred from homology"/>
<dbReference type="GO" id="GO:0006355">
    <property type="term" value="P:regulation of DNA-templated transcription"/>
    <property type="evidence" value="ECO:0007669"/>
    <property type="project" value="UniProtKB-UniRule"/>
</dbReference>
<feature type="domain" description="Helicase C-terminal" evidence="11">
    <location>
        <begin position="762"/>
        <end position="916"/>
    </location>
</feature>
<comment type="subcellular location">
    <subcellularLocation>
        <location evidence="9">Cytoplasm</location>
    </subcellularLocation>
</comment>
<evidence type="ECO:0000256" key="7">
    <source>
        <dbReference type="ARBA" id="ARBA00023125"/>
    </source>
</evidence>
<dbReference type="GO" id="GO:0003678">
    <property type="term" value="F:DNA helicase activity"/>
    <property type="evidence" value="ECO:0007669"/>
    <property type="project" value="TreeGrafter"/>
</dbReference>
<keyword evidence="13" id="KW-1185">Reference proteome</keyword>
<protein>
    <recommendedName>
        <fullName evidence="9">Transcription-repair-coupling factor</fullName>
        <shortName evidence="9">TRCF</shortName>
        <ecNumber evidence="9">3.6.4.-</ecNumber>
    </recommendedName>
</protein>
<dbReference type="Gene3D" id="3.90.1150.50">
    <property type="entry name" value="Transcription-repair-coupling factor, D7 domain"/>
    <property type="match status" value="1"/>
</dbReference>
<dbReference type="InterPro" id="IPR036101">
    <property type="entry name" value="CarD-like/TRCF_RID_sf"/>
</dbReference>
<dbReference type="Pfam" id="PF17757">
    <property type="entry name" value="UvrB_inter"/>
    <property type="match status" value="1"/>
</dbReference>
<dbReference type="SUPFAM" id="SSF141259">
    <property type="entry name" value="CarD-like"/>
    <property type="match status" value="1"/>
</dbReference>
<keyword evidence="2 9" id="KW-0547">Nucleotide-binding</keyword>
<dbReference type="SUPFAM" id="SSF143517">
    <property type="entry name" value="TRCF domain-like"/>
    <property type="match status" value="1"/>
</dbReference>
<dbReference type="SMART" id="SM00487">
    <property type="entry name" value="DEXDc"/>
    <property type="match status" value="1"/>
</dbReference>
<evidence type="ECO:0000256" key="8">
    <source>
        <dbReference type="ARBA" id="ARBA00023204"/>
    </source>
</evidence>
<dbReference type="CDD" id="cd17991">
    <property type="entry name" value="DEXHc_TRCF"/>
    <property type="match status" value="1"/>
</dbReference>
<evidence type="ECO:0000256" key="5">
    <source>
        <dbReference type="ARBA" id="ARBA00022806"/>
    </source>
</evidence>
<dbReference type="PROSITE" id="PS51192">
    <property type="entry name" value="HELICASE_ATP_BIND_1"/>
    <property type="match status" value="1"/>
</dbReference>
<dbReference type="Pfam" id="PF02559">
    <property type="entry name" value="CarD_TRCF_RID"/>
    <property type="match status" value="1"/>
</dbReference>
<dbReference type="GO" id="GO:0000716">
    <property type="term" value="P:transcription-coupled nucleotide-excision repair, DNA damage recognition"/>
    <property type="evidence" value="ECO:0007669"/>
    <property type="project" value="UniProtKB-UniRule"/>
</dbReference>
<keyword evidence="1 9" id="KW-0963">Cytoplasm</keyword>
<dbReference type="PROSITE" id="PS51194">
    <property type="entry name" value="HELICASE_CTER"/>
    <property type="match status" value="1"/>
</dbReference>
<keyword evidence="3 9" id="KW-0227">DNA damage</keyword>
<dbReference type="InterPro" id="IPR005118">
    <property type="entry name" value="TRCF_C"/>
</dbReference>
<dbReference type="Pfam" id="PF00270">
    <property type="entry name" value="DEAD"/>
    <property type="match status" value="1"/>
</dbReference>
<evidence type="ECO:0000256" key="6">
    <source>
        <dbReference type="ARBA" id="ARBA00022840"/>
    </source>
</evidence>
<sequence>MYLYFVLNTNSIIHSIFPILKKSILNSEVNIFLEEKNNIKLSVLGAAGSYINIYSSYLYSSLKRTVLILFSDKEEAAYALNEIEDMFGKDKVLFYPTSHLIPYQIEEVQNANVVLRTEVINSMNRTQNPKIIITYADALFEKVITKSELNSISLKIKIGEKIDADFLNETLFSFHFKRADMVTQPGEFSLRGGILDVFSYSDEMPYRVGFFGNEIETIRKFNIETQLSVEKVDEFMVVPNIDNSYNETFKVSFLDYLPPDTIFISKDLSISIARIENKFSKAEEVYTSLKQNIKRSEPKELYLQPHELISKVKDNSFIEFSSIPYFTEYKSVRLDQTEQPSFHKQFEFLGQDLLEKEKQHYQTYIAFQSEKQETRLQDIFSEIEKEIPFTGFHANVSKGFIDHNAKFLIYTDHQIFERYHRYNLRNSFSKSESLTLKELTDLKVGDFVTHIDHGIGKFMGLVKIKNDDKLQETIKLVYKNNDILYVNIHSLHKISKFSGKEGGEITLNQLGSAAWKNLKNKAKRKVKEVAFDLIKLYADRKTKPGFAFSPDGYLQNELEASFMYEDTPDQEKATQDVKNDMEKPIAMDRLICGDVGFGKTEIAIRAAFKAATDGKQSAVMVPTTILALQHYKTFVSRLKDFPVRIEYLNRFKTAGQKKEIIKSLAEGKIDIIIGTHQLIGKDVVFKDLGLLIIDEEHKFGVSVKDKLKTLKTTVDTLTLTATPIPRTLQFSLMAARDMSVIKTPPPNRQPVHTQLIGFNEEQIRDAVIYELNREGQILFINNRIENLDVLAGIIKRLVPMARIAIGHGQMEGKKLEKIMIDFMEGNYDVLISTTIIESGLDVPNANTIFINDAQRFGLADLHQMRGRVGRSNRKAFCYLITPPLDVITSEARKRLQAIEQFSDLGSGFNIAMKDLEIRGAGDLLGAEQSGFFAEIGFEAYQQILNEAIEELKEDEFSDLFVEEKEKKEFISDIQIDTDFELLIPDHYVNKVEERFSLYQKLSEIDNEQELINFKNELIDRFGKLPNQTQGLLKSVKLKWISKYIGFEKLLVKNNVLLAYFPVKAQSKYYQSDIFKKVLEYLQNNPFEATLKQKKINDNLQLYLRKENVSKIDDLVNFLERINAFINQ</sequence>
<comment type="similarity">
    <text evidence="9">In the C-terminal section; belongs to the helicase family. RecG subfamily.</text>
</comment>
<dbReference type="GO" id="GO:0016787">
    <property type="term" value="F:hydrolase activity"/>
    <property type="evidence" value="ECO:0007669"/>
    <property type="project" value="UniProtKB-KW"/>
</dbReference>
<dbReference type="Proteomes" id="UP000182761">
    <property type="component" value="Unassembled WGS sequence"/>
</dbReference>
<organism evidence="12 13">
    <name type="scientific">Apibacter mensalis</name>
    <dbReference type="NCBI Taxonomy" id="1586267"/>
    <lineage>
        <taxon>Bacteria</taxon>
        <taxon>Pseudomonadati</taxon>
        <taxon>Bacteroidota</taxon>
        <taxon>Flavobacteriia</taxon>
        <taxon>Flavobacteriales</taxon>
        <taxon>Weeksellaceae</taxon>
        <taxon>Apibacter</taxon>
    </lineage>
</organism>
<dbReference type="Gene3D" id="3.40.50.300">
    <property type="entry name" value="P-loop containing nucleotide triphosphate hydrolases"/>
    <property type="match status" value="2"/>
</dbReference>
<dbReference type="InterPro" id="IPR003711">
    <property type="entry name" value="CarD-like/TRCF_RID"/>
</dbReference>
<evidence type="ECO:0000259" key="10">
    <source>
        <dbReference type="PROSITE" id="PS51192"/>
    </source>
</evidence>
<keyword evidence="7 9" id="KW-0238">DNA-binding</keyword>
<gene>
    <name evidence="9" type="primary">mfd</name>
    <name evidence="12" type="ORF">Ga0061079_10451</name>
</gene>
<evidence type="ECO:0000256" key="9">
    <source>
        <dbReference type="HAMAP-Rule" id="MF_00969"/>
    </source>
</evidence>
<comment type="similarity">
    <text evidence="9">In the N-terminal section; belongs to the UvrB family.</text>
</comment>
<evidence type="ECO:0000256" key="4">
    <source>
        <dbReference type="ARBA" id="ARBA00022801"/>
    </source>
</evidence>
<evidence type="ECO:0000313" key="13">
    <source>
        <dbReference type="Proteomes" id="UP000182761"/>
    </source>
</evidence>
<dbReference type="Gene3D" id="2.40.10.170">
    <property type="match status" value="1"/>
</dbReference>
<dbReference type="NCBIfam" id="TIGR00580">
    <property type="entry name" value="mfd"/>
    <property type="match status" value="1"/>
</dbReference>
<dbReference type="Pfam" id="PF00271">
    <property type="entry name" value="Helicase_C"/>
    <property type="match status" value="1"/>
</dbReference>
<dbReference type="PANTHER" id="PTHR47964">
    <property type="entry name" value="ATP-DEPENDENT DNA HELICASE HOMOLOG RECG, CHLOROPLASTIC"/>
    <property type="match status" value="1"/>
</dbReference>
<dbReference type="InterPro" id="IPR041471">
    <property type="entry name" value="UvrB_inter"/>
</dbReference>
<evidence type="ECO:0000256" key="1">
    <source>
        <dbReference type="ARBA" id="ARBA00022490"/>
    </source>
</evidence>
<reference evidence="12 13" key="1">
    <citation type="submission" date="2016-01" db="EMBL/GenBank/DDBJ databases">
        <authorList>
            <person name="McClelland M."/>
            <person name="Jain A."/>
            <person name="Saraogi P."/>
            <person name="Mendelson R."/>
            <person name="Westerman R."/>
            <person name="SanMiguel P."/>
            <person name="Csonka L."/>
        </authorList>
    </citation>
    <scope>NUCLEOTIDE SEQUENCE [LARGE SCALE GENOMIC DNA]</scope>
    <source>
        <strain evidence="12 13">R-53146</strain>
    </source>
</reference>
<keyword evidence="5 12" id="KW-0347">Helicase</keyword>
<keyword evidence="4 9" id="KW-0378">Hydrolase</keyword>
<dbReference type="Gene3D" id="3.30.2060.10">
    <property type="entry name" value="Penicillin-binding protein 1b domain"/>
    <property type="match status" value="1"/>
</dbReference>
<dbReference type="InterPro" id="IPR037235">
    <property type="entry name" value="TRCF-like_C_D7"/>
</dbReference>
<dbReference type="GO" id="GO:0003684">
    <property type="term" value="F:damaged DNA binding"/>
    <property type="evidence" value="ECO:0007669"/>
    <property type="project" value="InterPro"/>
</dbReference>
<dbReference type="SMART" id="SM00490">
    <property type="entry name" value="HELICc"/>
    <property type="match status" value="1"/>
</dbReference>
<keyword evidence="6 9" id="KW-0067">ATP-binding</keyword>
<keyword evidence="8 9" id="KW-0234">DNA repair</keyword>